<sequence>MTAVGLSATSDWQGPGYWGMGVRLRAIAGTFAAGLLLLAGVLLVVEVADLTGGLTGLRPLAIWAHLLGGVVALAAAAFAELHSGLRSRLAAAGSLLVVATTLSAVWFT</sequence>
<reference evidence="2 3" key="1">
    <citation type="submission" date="2017-06" db="EMBL/GenBank/DDBJ databases">
        <authorList>
            <person name="Kim H.J."/>
            <person name="Triplett B.A."/>
        </authorList>
    </citation>
    <scope>NUCLEOTIDE SEQUENCE [LARGE SCALE GENOMIC DNA]</scope>
    <source>
        <strain evidence="2 3">DSM 45207</strain>
    </source>
</reference>
<proteinExistence type="predicted"/>
<dbReference type="AlphaFoldDB" id="A0A238VY52"/>
<feature type="transmembrane region" description="Helical" evidence="1">
    <location>
        <begin position="89"/>
        <end position="107"/>
    </location>
</feature>
<evidence type="ECO:0000313" key="3">
    <source>
        <dbReference type="Proteomes" id="UP000198348"/>
    </source>
</evidence>
<keyword evidence="3" id="KW-1185">Reference proteome</keyword>
<dbReference type="EMBL" id="FZNW01000004">
    <property type="protein sequence ID" value="SNR39230.1"/>
    <property type="molecule type" value="Genomic_DNA"/>
</dbReference>
<gene>
    <name evidence="2" type="ORF">SAMN06265360_104209</name>
</gene>
<accession>A0A238VY52</accession>
<keyword evidence="1" id="KW-0472">Membrane</keyword>
<feature type="transmembrane region" description="Helical" evidence="1">
    <location>
        <begin position="26"/>
        <end position="48"/>
    </location>
</feature>
<keyword evidence="1" id="KW-0812">Transmembrane</keyword>
<keyword evidence="1" id="KW-1133">Transmembrane helix</keyword>
<name>A0A238VY52_9PSEU</name>
<dbReference type="Proteomes" id="UP000198348">
    <property type="component" value="Unassembled WGS sequence"/>
</dbReference>
<protein>
    <submittedName>
        <fullName evidence="2">Uncharacterized protein</fullName>
    </submittedName>
</protein>
<feature type="transmembrane region" description="Helical" evidence="1">
    <location>
        <begin position="60"/>
        <end position="82"/>
    </location>
</feature>
<evidence type="ECO:0000256" key="1">
    <source>
        <dbReference type="SAM" id="Phobius"/>
    </source>
</evidence>
<organism evidence="2 3">
    <name type="scientific">Haloechinothrix alba</name>
    <dbReference type="NCBI Taxonomy" id="664784"/>
    <lineage>
        <taxon>Bacteria</taxon>
        <taxon>Bacillati</taxon>
        <taxon>Actinomycetota</taxon>
        <taxon>Actinomycetes</taxon>
        <taxon>Pseudonocardiales</taxon>
        <taxon>Pseudonocardiaceae</taxon>
        <taxon>Haloechinothrix</taxon>
    </lineage>
</organism>
<evidence type="ECO:0000313" key="2">
    <source>
        <dbReference type="EMBL" id="SNR39230.1"/>
    </source>
</evidence>